<evidence type="ECO:0000256" key="1">
    <source>
        <dbReference type="SAM" id="MobiDB-lite"/>
    </source>
</evidence>
<feature type="region of interest" description="Disordered" evidence="1">
    <location>
        <begin position="65"/>
        <end position="90"/>
    </location>
</feature>
<accession>A0ABM3Q340</accession>
<name>A0ABM3Q340_ACIJB</name>
<dbReference type="GeneID" id="106968908"/>
<gene>
    <name evidence="3" type="primary">LOC106968908</name>
</gene>
<reference evidence="3" key="1">
    <citation type="submission" date="2025-08" db="UniProtKB">
        <authorList>
            <consortium name="RefSeq"/>
        </authorList>
    </citation>
    <scope>IDENTIFICATION</scope>
    <source>
        <tissue evidence="3">Blood</tissue>
    </source>
</reference>
<dbReference type="Proteomes" id="UP001652583">
    <property type="component" value="Chromosome B2"/>
</dbReference>
<keyword evidence="2" id="KW-1185">Reference proteome</keyword>
<feature type="compositionally biased region" description="Basic and acidic residues" evidence="1">
    <location>
        <begin position="65"/>
        <end position="76"/>
    </location>
</feature>
<protein>
    <submittedName>
        <fullName evidence="3">Uncharacterized protein LOC106968908 isoform X1</fullName>
    </submittedName>
</protein>
<dbReference type="RefSeq" id="XP_053078342.1">
    <property type="nucleotide sequence ID" value="XM_053222367.1"/>
</dbReference>
<evidence type="ECO:0000313" key="3">
    <source>
        <dbReference type="RefSeq" id="XP_053078342.1"/>
    </source>
</evidence>
<sequence>MDVCFWKEYRSVWLEGSLTVRISGTMGLSHDIHMVTWPVLQSPTGGGTWSEMEKPLCPTTVLEEKALTPQRDRRAASQDPASLSGNAPDRCSWTSCPTRQAWGKLGPVSWSARRIMVKSTWPRGKFLGKGRG</sequence>
<proteinExistence type="predicted"/>
<organism evidence="2 3">
    <name type="scientific">Acinonyx jubatus</name>
    <name type="common">Cheetah</name>
    <dbReference type="NCBI Taxonomy" id="32536"/>
    <lineage>
        <taxon>Eukaryota</taxon>
        <taxon>Metazoa</taxon>
        <taxon>Chordata</taxon>
        <taxon>Craniata</taxon>
        <taxon>Vertebrata</taxon>
        <taxon>Euteleostomi</taxon>
        <taxon>Mammalia</taxon>
        <taxon>Eutheria</taxon>
        <taxon>Laurasiatheria</taxon>
        <taxon>Carnivora</taxon>
        <taxon>Feliformia</taxon>
        <taxon>Felidae</taxon>
        <taxon>Felinae</taxon>
        <taxon>Acinonyx</taxon>
    </lineage>
</organism>
<evidence type="ECO:0000313" key="2">
    <source>
        <dbReference type="Proteomes" id="UP001652583"/>
    </source>
</evidence>